<dbReference type="Proteomes" id="UP000789901">
    <property type="component" value="Unassembled WGS sequence"/>
</dbReference>
<dbReference type="InterPro" id="IPR035969">
    <property type="entry name" value="Rab-GAP_TBC_sf"/>
</dbReference>
<dbReference type="Gene3D" id="1.10.472.80">
    <property type="entry name" value="Ypt/Rab-GAP domain of gyp1p, domain 3"/>
    <property type="match status" value="1"/>
</dbReference>
<dbReference type="InterPro" id="IPR050302">
    <property type="entry name" value="Rab_GAP_TBC_domain"/>
</dbReference>
<accession>A0ABN7UH67</accession>
<keyword evidence="3" id="KW-1185">Reference proteome</keyword>
<dbReference type="EMBL" id="CAJVQB010002609">
    <property type="protein sequence ID" value="CAG8581023.1"/>
    <property type="molecule type" value="Genomic_DNA"/>
</dbReference>
<dbReference type="SUPFAM" id="SSF47923">
    <property type="entry name" value="Ypt/Rab-GAP domain of gyp1p"/>
    <property type="match status" value="2"/>
</dbReference>
<dbReference type="InterPro" id="IPR000195">
    <property type="entry name" value="Rab-GAP-TBC_dom"/>
</dbReference>
<feature type="domain" description="Rab-GAP TBC" evidence="1">
    <location>
        <begin position="223"/>
        <end position="462"/>
    </location>
</feature>
<evidence type="ECO:0000313" key="2">
    <source>
        <dbReference type="EMBL" id="CAG8581023.1"/>
    </source>
</evidence>
<gene>
    <name evidence="2" type="ORF">GMARGA_LOCUS5944</name>
</gene>
<dbReference type="PANTHER" id="PTHR47219:SF20">
    <property type="entry name" value="TBC1 DOMAIN FAMILY MEMBER 2B"/>
    <property type="match status" value="1"/>
</dbReference>
<dbReference type="PANTHER" id="PTHR47219">
    <property type="entry name" value="RAB GTPASE-ACTIVATING PROTEIN 1-LIKE"/>
    <property type="match status" value="1"/>
</dbReference>
<dbReference type="SMART" id="SM00164">
    <property type="entry name" value="TBC"/>
    <property type="match status" value="1"/>
</dbReference>
<evidence type="ECO:0000313" key="3">
    <source>
        <dbReference type="Proteomes" id="UP000789901"/>
    </source>
</evidence>
<sequence>MPTEASTSRDSYYSSLFDEYITASPRESTWSHSTVNSVKRRPSLNLHLRDTSISSLKRQPSFDCPTPALSSLKNAPNYSSPLNSVFHYTNGVYSPPPPPGPYVFTHYSSYNNSETKNSNNGIEERTNGLTNLSPIHSISRQQIPSNVHPGSVKVQHDPYANDRDQYGFKRSYQWISNKEYIDFEASYSHILQRRKLKWEAVLNENGGLIPSKCSKMKRYVRKGIPPSLRGRVWFHYSGAEAKMKSHSDLYQQLVLKAQDPRLENENFEVIERDLHRTFPENIKFKSTIVSDDNNSQTLSTDNVPIIQSLRRVLTAFSLYSPNIGYCQSLNYIVGILLLFMEEEKAFWMLVTIVHDYLPENMYDVTMEGSNVDQAVLMSLIMRKMPEIWNKMNGGVNYDIEKSDGNMPTITLVTSHCEGNKILFRVALAIFRLNEEKIMAVDDPMEIFQVVQDPCCLNISSRV</sequence>
<protein>
    <submittedName>
        <fullName evidence="2">38923_t:CDS:1</fullName>
    </submittedName>
</protein>
<dbReference type="PROSITE" id="PS50086">
    <property type="entry name" value="TBC_RABGAP"/>
    <property type="match status" value="1"/>
</dbReference>
<dbReference type="Gene3D" id="1.10.10.750">
    <property type="entry name" value="Ypt/Rab-GAP domain of gyp1p, domain 1"/>
    <property type="match status" value="1"/>
</dbReference>
<proteinExistence type="predicted"/>
<comment type="caution">
    <text evidence="2">The sequence shown here is derived from an EMBL/GenBank/DDBJ whole genome shotgun (WGS) entry which is preliminary data.</text>
</comment>
<dbReference type="Pfam" id="PF00566">
    <property type="entry name" value="RabGAP-TBC"/>
    <property type="match status" value="1"/>
</dbReference>
<evidence type="ECO:0000259" key="1">
    <source>
        <dbReference type="PROSITE" id="PS50086"/>
    </source>
</evidence>
<reference evidence="2 3" key="1">
    <citation type="submission" date="2021-06" db="EMBL/GenBank/DDBJ databases">
        <authorList>
            <person name="Kallberg Y."/>
            <person name="Tangrot J."/>
            <person name="Rosling A."/>
        </authorList>
    </citation>
    <scope>NUCLEOTIDE SEQUENCE [LARGE SCALE GENOMIC DNA]</scope>
    <source>
        <strain evidence="2 3">120-4 pot B 10/14</strain>
    </source>
</reference>
<name>A0ABN7UH67_GIGMA</name>
<dbReference type="Gene3D" id="1.10.8.270">
    <property type="entry name" value="putative rabgap domain of human tbc1 domain family member 14 like domains"/>
    <property type="match status" value="1"/>
</dbReference>
<organism evidence="2 3">
    <name type="scientific">Gigaspora margarita</name>
    <dbReference type="NCBI Taxonomy" id="4874"/>
    <lineage>
        <taxon>Eukaryota</taxon>
        <taxon>Fungi</taxon>
        <taxon>Fungi incertae sedis</taxon>
        <taxon>Mucoromycota</taxon>
        <taxon>Glomeromycotina</taxon>
        <taxon>Glomeromycetes</taxon>
        <taxon>Diversisporales</taxon>
        <taxon>Gigasporaceae</taxon>
        <taxon>Gigaspora</taxon>
    </lineage>
</organism>